<dbReference type="RefSeq" id="WP_179922551.1">
    <property type="nucleotide sequence ID" value="NZ_CP058909.1"/>
</dbReference>
<dbReference type="AlphaFoldDB" id="A0A7D5P6P0"/>
<protein>
    <submittedName>
        <fullName evidence="1">Uncharacterized protein</fullName>
    </submittedName>
</protein>
<gene>
    <name evidence="1" type="ORF">HZS54_10930</name>
</gene>
<name>A0A7D5P6P0_9EURY</name>
<dbReference type="GeneID" id="56083109"/>
<evidence type="ECO:0000313" key="1">
    <source>
        <dbReference type="EMBL" id="QLH82083.1"/>
    </source>
</evidence>
<reference evidence="1 2" key="1">
    <citation type="submission" date="2020-07" db="EMBL/GenBank/DDBJ databases">
        <title>Halosimplex litoreum sp. nov. and Halosimplex rubrum sp. nov., isolated from different salt environments.</title>
        <authorList>
            <person name="Cui H."/>
        </authorList>
    </citation>
    <scope>NUCLEOTIDE SEQUENCE [LARGE SCALE GENOMIC DNA]</scope>
    <source>
        <strain evidence="1 2">R2</strain>
    </source>
</reference>
<evidence type="ECO:0000313" key="2">
    <source>
        <dbReference type="Proteomes" id="UP000509346"/>
    </source>
</evidence>
<proteinExistence type="predicted"/>
<accession>A0A7D5P6P0</accession>
<organism evidence="1 2">
    <name type="scientific">Halosimplex pelagicum</name>
    <dbReference type="NCBI Taxonomy" id="869886"/>
    <lineage>
        <taxon>Archaea</taxon>
        <taxon>Methanobacteriati</taxon>
        <taxon>Methanobacteriota</taxon>
        <taxon>Stenosarchaea group</taxon>
        <taxon>Halobacteria</taxon>
        <taxon>Halobacteriales</taxon>
        <taxon>Haloarculaceae</taxon>
        <taxon>Halosimplex</taxon>
    </lineage>
</organism>
<dbReference type="EMBL" id="CP058909">
    <property type="protein sequence ID" value="QLH82083.1"/>
    <property type="molecule type" value="Genomic_DNA"/>
</dbReference>
<dbReference type="KEGG" id="hpel:HZS54_10930"/>
<keyword evidence="2" id="KW-1185">Reference proteome</keyword>
<dbReference type="Proteomes" id="UP000509346">
    <property type="component" value="Chromosome"/>
</dbReference>
<sequence>MDFVHLPETQGTTSIHVETTETDNVSDVDQLRVSKGGDASDIIPDEILTYRIRSYGRFNQDDASPAVTIRGEFAQLQRELESRIEQFDHTCNVCYEDSEVIIYQLDKQKDYEYLLDYCEIENLQLRVIIVELMREIAADRSEDVGQYPLVIRKPRMFRSGERHLLNQLFPV</sequence>